<evidence type="ECO:0000313" key="9">
    <source>
        <dbReference type="EMBL" id="TDD48103.1"/>
    </source>
</evidence>
<keyword evidence="3" id="KW-0328">Glycosyltransferase</keyword>
<feature type="transmembrane region" description="Helical" evidence="8">
    <location>
        <begin position="337"/>
        <end position="360"/>
    </location>
</feature>
<keyword evidence="4" id="KW-0808">Transferase</keyword>
<keyword evidence="7 8" id="KW-0472">Membrane</keyword>
<accession>A0A4R4YSB2</accession>
<dbReference type="InterPro" id="IPR050297">
    <property type="entry name" value="LipidA_mod_glycosyltrf_83"/>
</dbReference>
<dbReference type="PANTHER" id="PTHR33908:SF11">
    <property type="entry name" value="MEMBRANE PROTEIN"/>
    <property type="match status" value="1"/>
</dbReference>
<evidence type="ECO:0000256" key="4">
    <source>
        <dbReference type="ARBA" id="ARBA00022679"/>
    </source>
</evidence>
<evidence type="ECO:0000256" key="5">
    <source>
        <dbReference type="ARBA" id="ARBA00022692"/>
    </source>
</evidence>
<feature type="transmembrane region" description="Helical" evidence="8">
    <location>
        <begin position="238"/>
        <end position="257"/>
    </location>
</feature>
<keyword evidence="2" id="KW-1003">Cell membrane</keyword>
<dbReference type="RefSeq" id="WP_132488212.1">
    <property type="nucleotide sequence ID" value="NZ_SMKW01000031.1"/>
</dbReference>
<evidence type="ECO:0000256" key="2">
    <source>
        <dbReference type="ARBA" id="ARBA00022475"/>
    </source>
</evidence>
<dbReference type="GO" id="GO:0016763">
    <property type="term" value="F:pentosyltransferase activity"/>
    <property type="evidence" value="ECO:0007669"/>
    <property type="project" value="TreeGrafter"/>
</dbReference>
<dbReference type="GO" id="GO:0005886">
    <property type="term" value="C:plasma membrane"/>
    <property type="evidence" value="ECO:0007669"/>
    <property type="project" value="UniProtKB-SubCell"/>
</dbReference>
<dbReference type="Proteomes" id="UP000294947">
    <property type="component" value="Unassembled WGS sequence"/>
</dbReference>
<feature type="transmembrane region" description="Helical" evidence="8">
    <location>
        <begin position="33"/>
        <end position="53"/>
    </location>
</feature>
<dbReference type="AlphaFoldDB" id="A0A4R4YSB2"/>
<evidence type="ECO:0000256" key="3">
    <source>
        <dbReference type="ARBA" id="ARBA00022676"/>
    </source>
</evidence>
<sequence length="701" mass="75147">MAIEQKSIDISRLATDRRGKAGSARWRRDRSPWLVLVVALVAGQCFVGVNLYYNSGHYIPFLDDAYIHMQYAVQIGQGDFLRFHDGDPISTGASSLLYVTLIGAVYLAGVQGSMLLPAAVMLGVVCHALTAAGITVLGRRLAGRTAGIWAGTLVALSGPLLWGATSGMEISFTALLLVCTLVMFTAEAPRALFRFTPVLAALAALSRLEAFVFVSALSLVMIVNCWRRPGWGSAQRTGWALWCALPFVVTAAQLGFYKLATGSASLNGSVAKSLFSAPNFTLGEFASSVAGNVGQLLAILIGMSRQDFTFPGALLLAVIGVTALMRRGGVRRMVGLVTVVGTSLAVLAISTMATALWQNVRYLQPFLPLFVLAAVIGVGSVTSWFSGRVGRQVSIGLLSVAALFTAVSLPTWAHIVGQDSSTIRDRVVTLATWTKGHLPPGVRIGVHDVGAAAYLGGHKTVDLVGLTTNGLAKAAINGMGSLYEELRAMPPRQRPDYIVVFDAMQIGVQLQKLADASLFDEAVVKVPEMTVWKANWSLADTGDRPMTPVPGQIRDYVDVGSMRSERDHDHDVHESRMDSQPGTLVRTADYAGQRVVDSARHVLGEEEFTLHNLVPGRPVRLIARHDSGQPNPDADTVNVVVNGVGIGPHRLAPDARGWAESTITIPPELVTDSEITVRMAAMQEFVGPYPDYDSFGYWAVQ</sequence>
<organism evidence="9 10">
    <name type="scientific">Saccharopolyspora elongata</name>
    <dbReference type="NCBI Taxonomy" id="2530387"/>
    <lineage>
        <taxon>Bacteria</taxon>
        <taxon>Bacillati</taxon>
        <taxon>Actinomycetota</taxon>
        <taxon>Actinomycetes</taxon>
        <taxon>Pseudonocardiales</taxon>
        <taxon>Pseudonocardiaceae</taxon>
        <taxon>Saccharopolyspora</taxon>
    </lineage>
</organism>
<reference evidence="9 10" key="1">
    <citation type="submission" date="2019-03" db="EMBL/GenBank/DDBJ databases">
        <title>Draft genome sequences of novel Actinobacteria.</title>
        <authorList>
            <person name="Sahin N."/>
            <person name="Ay H."/>
            <person name="Saygin H."/>
        </authorList>
    </citation>
    <scope>NUCLEOTIDE SEQUENCE [LARGE SCALE GENOMIC DNA]</scope>
    <source>
        <strain evidence="9 10">7K502</strain>
    </source>
</reference>
<dbReference type="GO" id="GO:0009103">
    <property type="term" value="P:lipopolysaccharide biosynthetic process"/>
    <property type="evidence" value="ECO:0007669"/>
    <property type="project" value="UniProtKB-ARBA"/>
</dbReference>
<evidence type="ECO:0000256" key="1">
    <source>
        <dbReference type="ARBA" id="ARBA00004651"/>
    </source>
</evidence>
<keyword evidence="5 8" id="KW-0812">Transmembrane</keyword>
<evidence type="ECO:0000256" key="7">
    <source>
        <dbReference type="ARBA" id="ARBA00023136"/>
    </source>
</evidence>
<comment type="subcellular location">
    <subcellularLocation>
        <location evidence="1">Cell membrane</location>
        <topology evidence="1">Multi-pass membrane protein</topology>
    </subcellularLocation>
</comment>
<evidence type="ECO:0000313" key="10">
    <source>
        <dbReference type="Proteomes" id="UP000294947"/>
    </source>
</evidence>
<dbReference type="OrthoDB" id="3563487at2"/>
<feature type="transmembrane region" description="Helical" evidence="8">
    <location>
        <begin position="170"/>
        <end position="186"/>
    </location>
</feature>
<protein>
    <recommendedName>
        <fullName evidence="11">4-amino-4-deoxy-L-arabinose transferase-like glycosyltransferase</fullName>
    </recommendedName>
</protein>
<keyword evidence="10" id="KW-1185">Reference proteome</keyword>
<dbReference type="PANTHER" id="PTHR33908">
    <property type="entry name" value="MANNOSYLTRANSFERASE YKCB-RELATED"/>
    <property type="match status" value="1"/>
</dbReference>
<feature type="transmembrane region" description="Helical" evidence="8">
    <location>
        <begin position="366"/>
        <end position="386"/>
    </location>
</feature>
<feature type="transmembrane region" description="Helical" evidence="8">
    <location>
        <begin position="115"/>
        <end position="134"/>
    </location>
</feature>
<dbReference type="EMBL" id="SMKW01000031">
    <property type="protein sequence ID" value="TDD48103.1"/>
    <property type="molecule type" value="Genomic_DNA"/>
</dbReference>
<evidence type="ECO:0000256" key="8">
    <source>
        <dbReference type="SAM" id="Phobius"/>
    </source>
</evidence>
<evidence type="ECO:0000256" key="6">
    <source>
        <dbReference type="ARBA" id="ARBA00022989"/>
    </source>
</evidence>
<gene>
    <name evidence="9" type="ORF">E1288_22630</name>
</gene>
<proteinExistence type="predicted"/>
<feature type="transmembrane region" description="Helical" evidence="8">
    <location>
        <begin position="198"/>
        <end position="226"/>
    </location>
</feature>
<feature type="transmembrane region" description="Helical" evidence="8">
    <location>
        <begin position="393"/>
        <end position="413"/>
    </location>
</feature>
<keyword evidence="6 8" id="KW-1133">Transmembrane helix</keyword>
<name>A0A4R4YSB2_9PSEU</name>
<feature type="transmembrane region" description="Helical" evidence="8">
    <location>
        <begin position="146"/>
        <end position="163"/>
    </location>
</feature>
<feature type="transmembrane region" description="Helical" evidence="8">
    <location>
        <begin position="308"/>
        <end position="325"/>
    </location>
</feature>
<feature type="transmembrane region" description="Helical" evidence="8">
    <location>
        <begin position="89"/>
        <end position="108"/>
    </location>
</feature>
<comment type="caution">
    <text evidence="9">The sequence shown here is derived from an EMBL/GenBank/DDBJ whole genome shotgun (WGS) entry which is preliminary data.</text>
</comment>
<evidence type="ECO:0008006" key="11">
    <source>
        <dbReference type="Google" id="ProtNLM"/>
    </source>
</evidence>